<dbReference type="Pfam" id="PF12688">
    <property type="entry name" value="TPR_5"/>
    <property type="match status" value="1"/>
</dbReference>
<evidence type="ECO:0000256" key="1">
    <source>
        <dbReference type="PROSITE-ProRule" id="PRU00339"/>
    </source>
</evidence>
<gene>
    <name evidence="3" type="ORF">BMWSH_1610</name>
</gene>
<keyword evidence="1" id="KW-0802">TPR repeat</keyword>
<evidence type="ECO:0000259" key="2">
    <source>
        <dbReference type="Pfam" id="PF12688"/>
    </source>
</evidence>
<dbReference type="InterPro" id="IPR011990">
    <property type="entry name" value="TPR-like_helical_dom_sf"/>
</dbReference>
<protein>
    <submittedName>
        <fullName evidence="3">Tetratricopeptide repeat domain protein</fullName>
    </submittedName>
</protein>
<feature type="repeat" description="TPR" evidence="1">
    <location>
        <begin position="73"/>
        <end position="106"/>
    </location>
</feature>
<proteinExistence type="predicted"/>
<dbReference type="AlphaFoldDB" id="A0A8D3WX86"/>
<dbReference type="InterPro" id="IPR041656">
    <property type="entry name" value="TPR_5"/>
</dbReference>
<evidence type="ECO:0000313" key="4">
    <source>
        <dbReference type="Proteomes" id="UP000001283"/>
    </source>
</evidence>
<dbReference type="SUPFAM" id="SSF48452">
    <property type="entry name" value="TPR-like"/>
    <property type="match status" value="1"/>
</dbReference>
<name>A0A8D3WX86_PRIMW</name>
<dbReference type="Proteomes" id="UP000001283">
    <property type="component" value="Chromosome"/>
</dbReference>
<dbReference type="SMART" id="SM00028">
    <property type="entry name" value="TPR"/>
    <property type="match status" value="2"/>
</dbReference>
<accession>A0A8D3WX86</accession>
<organism evidence="3 4">
    <name type="scientific">Priestia megaterium (strain WSH-002)</name>
    <name type="common">Bacillus megaterium</name>
    <dbReference type="NCBI Taxonomy" id="1006007"/>
    <lineage>
        <taxon>Bacteria</taxon>
        <taxon>Bacillati</taxon>
        <taxon>Bacillota</taxon>
        <taxon>Bacilli</taxon>
        <taxon>Bacillales</taxon>
        <taxon>Bacillaceae</taxon>
        <taxon>Priestia</taxon>
    </lineage>
</organism>
<evidence type="ECO:0000313" key="3">
    <source>
        <dbReference type="EMBL" id="AEN88492.1"/>
    </source>
</evidence>
<dbReference type="InterPro" id="IPR019734">
    <property type="entry name" value="TPR_rpt"/>
</dbReference>
<sequence length="162" mass="18647">MMNNKLDKALALRKNGNHKESNELLGELVKECPDNALYNYQCAWSFDVLGEEEKAVPFYENAIKIGLPPKDMEGAVLGLGSTYRALGEYEKSKETFLKGIELFPDNHVIKVFYSMTLYNLKEHSKAMELILKCLLNTTNDNEILSYKRALHFYSDKLDQTWK</sequence>
<dbReference type="PROSITE" id="PS50005">
    <property type="entry name" value="TPR"/>
    <property type="match status" value="1"/>
</dbReference>
<dbReference type="Gene3D" id="1.25.40.10">
    <property type="entry name" value="Tetratricopeptide repeat domain"/>
    <property type="match status" value="1"/>
</dbReference>
<dbReference type="EMBL" id="CP003017">
    <property type="protein sequence ID" value="AEN88492.1"/>
    <property type="molecule type" value="Genomic_DNA"/>
</dbReference>
<feature type="domain" description="Tetratrico peptide repeat group 5" evidence="2">
    <location>
        <begin position="40"/>
        <end position="157"/>
    </location>
</feature>
<reference evidence="3 4" key="1">
    <citation type="journal article" date="2011" name="J. Bacteriol.">
        <title>Complete genome sequence of the industrial strain Bacillus megaterium WSH-002.</title>
        <authorList>
            <person name="Liu L."/>
            <person name="Li Y."/>
            <person name="Zhang J."/>
            <person name="Zou W."/>
            <person name="Zhou Z."/>
            <person name="Liu J."/>
            <person name="Li X."/>
            <person name="Wang L."/>
            <person name="Chen J."/>
        </authorList>
    </citation>
    <scope>NUCLEOTIDE SEQUENCE [LARGE SCALE GENOMIC DNA]</scope>
    <source>
        <strain evidence="3 4">WSH-002</strain>
    </source>
</reference>
<dbReference type="KEGG" id="bmh:BMWSH_1610"/>